<reference evidence="1 4" key="1">
    <citation type="submission" date="2017-01" db="EMBL/GenBank/DDBJ databases">
        <title>Complete Genome Sequence of Paenalcaligenes hominis, Isolated from a paraplegic Patient with neurogenic bladder.</title>
        <authorList>
            <person name="Mukhopadhyay R."/>
            <person name="Joaquin J."/>
            <person name="Hogue R."/>
            <person name="Kilaru A."/>
            <person name="Jospin G."/>
            <person name="Mars K."/>
            <person name="Eisen J.A."/>
            <person name="Chaturvedi V."/>
        </authorList>
    </citation>
    <scope>NUCLEOTIDE SEQUENCE [LARGE SCALE GENOMIC DNA]</scope>
    <source>
        <strain evidence="1 4">15S00501</strain>
    </source>
</reference>
<dbReference type="OrthoDB" id="6107100at2"/>
<reference evidence="2" key="3">
    <citation type="journal article" date="2021" name="PeerJ">
        <title>Extensive microbial diversity within the chicken gut microbiome revealed by metagenomics and culture.</title>
        <authorList>
            <person name="Gilroy R."/>
            <person name="Ravi A."/>
            <person name="Getino M."/>
            <person name="Pursley I."/>
            <person name="Horton D.L."/>
            <person name="Alikhan N.F."/>
            <person name="Baker D."/>
            <person name="Gharbi K."/>
            <person name="Hall N."/>
            <person name="Watson M."/>
            <person name="Adriaenssens E.M."/>
            <person name="Foster-Nyarko E."/>
            <person name="Jarju S."/>
            <person name="Secka A."/>
            <person name="Antonio M."/>
            <person name="Oren A."/>
            <person name="Chaudhuri R.R."/>
            <person name="La Ragione R."/>
            <person name="Hildebrand F."/>
            <person name="Pallen M.J."/>
        </authorList>
    </citation>
    <scope>NUCLEOTIDE SEQUENCE</scope>
    <source>
        <strain evidence="2">CHK175-13533</strain>
    </source>
</reference>
<dbReference type="Proteomes" id="UP000783934">
    <property type="component" value="Unassembled WGS sequence"/>
</dbReference>
<keyword evidence="5" id="KW-1185">Reference proteome</keyword>
<dbReference type="STRING" id="643674.PAEH1_02915"/>
<evidence type="ECO:0000313" key="5">
    <source>
        <dbReference type="Proteomes" id="UP000783934"/>
    </source>
</evidence>
<dbReference type="KEGG" id="phn:PAEH1_02915"/>
<evidence type="ECO:0000313" key="1">
    <source>
        <dbReference type="EMBL" id="AQS50773.1"/>
    </source>
</evidence>
<dbReference type="EMBL" id="DYTQ01000077">
    <property type="protein sequence ID" value="HJH24231.1"/>
    <property type="molecule type" value="Genomic_DNA"/>
</dbReference>
<evidence type="ECO:0000313" key="2">
    <source>
        <dbReference type="EMBL" id="HJH24231.1"/>
    </source>
</evidence>
<dbReference type="Proteomes" id="UP000189369">
    <property type="component" value="Chromosome"/>
</dbReference>
<evidence type="ECO:0000313" key="3">
    <source>
        <dbReference type="EMBL" id="NJB64282.1"/>
    </source>
</evidence>
<dbReference type="AlphaFoldDB" id="A0A1U9JY86"/>
<gene>
    <name evidence="3" type="ORF">GGR41_000503</name>
    <name evidence="2" type="ORF">K8U84_06735</name>
    <name evidence="1" type="ORF">PAEH1_02915</name>
</gene>
<sequence>MPNQDFSGMTRKELKQILDDAQEQITAIRAELTRRKIDAQHEAIDRLRLPDSRTGVQWHQVKGFFQHLLDELRSKDDEHLKR</sequence>
<name>A0A1U9JY86_9BURK</name>
<dbReference type="RefSeq" id="WP_077733321.1">
    <property type="nucleotide sequence ID" value="NZ_BMCQ01000004.1"/>
</dbReference>
<organism evidence="1 4">
    <name type="scientific">Paenalcaligenes hominis</name>
    <dbReference type="NCBI Taxonomy" id="643674"/>
    <lineage>
        <taxon>Bacteria</taxon>
        <taxon>Pseudomonadati</taxon>
        <taxon>Pseudomonadota</taxon>
        <taxon>Betaproteobacteria</taxon>
        <taxon>Burkholderiales</taxon>
        <taxon>Alcaligenaceae</taxon>
        <taxon>Paenalcaligenes</taxon>
    </lineage>
</organism>
<protein>
    <submittedName>
        <fullName evidence="1">Uncharacterized protein</fullName>
    </submittedName>
</protein>
<evidence type="ECO:0000313" key="4">
    <source>
        <dbReference type="Proteomes" id="UP000189369"/>
    </source>
</evidence>
<dbReference type="EMBL" id="CP019697">
    <property type="protein sequence ID" value="AQS50773.1"/>
    <property type="molecule type" value="Genomic_DNA"/>
</dbReference>
<reference evidence="2" key="4">
    <citation type="submission" date="2021-09" db="EMBL/GenBank/DDBJ databases">
        <authorList>
            <person name="Gilroy R."/>
        </authorList>
    </citation>
    <scope>NUCLEOTIDE SEQUENCE</scope>
    <source>
        <strain evidence="2">CHK175-13533</strain>
    </source>
</reference>
<accession>A0A1U9JY86</accession>
<reference evidence="3 5" key="2">
    <citation type="submission" date="2020-03" db="EMBL/GenBank/DDBJ databases">
        <title>Genomic Encyclopedia of Type Strains, Phase IV (KMG-IV): sequencing the most valuable type-strain genomes for metagenomic binning, comparative biology and taxonomic classification.</title>
        <authorList>
            <person name="Goeker M."/>
        </authorList>
    </citation>
    <scope>NUCLEOTIDE SEQUENCE [LARGE SCALE GENOMIC DNA]</scope>
    <source>
        <strain evidence="3 5">DSM 26613</strain>
    </source>
</reference>
<dbReference type="Proteomes" id="UP000700248">
    <property type="component" value="Unassembled WGS sequence"/>
</dbReference>
<dbReference type="EMBL" id="JAATIZ010000001">
    <property type="protein sequence ID" value="NJB64282.1"/>
    <property type="molecule type" value="Genomic_DNA"/>
</dbReference>
<proteinExistence type="predicted"/>